<comment type="similarity">
    <text evidence="1">Belongs to the DNA polymerase type-B family.</text>
</comment>
<keyword evidence="6" id="KW-0235">DNA replication</keyword>
<dbReference type="InterPro" id="IPR043502">
    <property type="entry name" value="DNA/RNA_pol_sf"/>
</dbReference>
<dbReference type="EC" id="2.7.7.7" evidence="2"/>
<dbReference type="Gene3D" id="3.30.420.10">
    <property type="entry name" value="Ribonuclease H-like superfamily/Ribonuclease H"/>
    <property type="match status" value="1"/>
</dbReference>
<evidence type="ECO:0000256" key="1">
    <source>
        <dbReference type="ARBA" id="ARBA00005755"/>
    </source>
</evidence>
<evidence type="ECO:0000259" key="9">
    <source>
        <dbReference type="Pfam" id="PF00136"/>
    </source>
</evidence>
<dbReference type="GO" id="GO:0039693">
    <property type="term" value="P:viral DNA genome replication"/>
    <property type="evidence" value="ECO:0007669"/>
    <property type="project" value="UniProtKB-KW"/>
</dbReference>
<dbReference type="SUPFAM" id="SSF53098">
    <property type="entry name" value="Ribonuclease H-like"/>
    <property type="match status" value="1"/>
</dbReference>
<evidence type="ECO:0000313" key="11">
    <source>
        <dbReference type="EMBL" id="AHH01616.1"/>
    </source>
</evidence>
<dbReference type="SUPFAM" id="SSF56672">
    <property type="entry name" value="DNA/RNA polymerases"/>
    <property type="match status" value="1"/>
</dbReference>
<feature type="domain" description="DNA-directed DNA polymerase family B exonuclease" evidence="10">
    <location>
        <begin position="146"/>
        <end position="378"/>
    </location>
</feature>
<evidence type="ECO:0000313" key="12">
    <source>
        <dbReference type="Proteomes" id="UP000202176"/>
    </source>
</evidence>
<evidence type="ECO:0000256" key="8">
    <source>
        <dbReference type="ARBA" id="ARBA00049244"/>
    </source>
</evidence>
<dbReference type="Pfam" id="PF03104">
    <property type="entry name" value="DNA_pol_B_exo1"/>
    <property type="match status" value="1"/>
</dbReference>
<protein>
    <recommendedName>
        <fullName evidence="2">DNA-directed DNA polymerase</fullName>
        <ecNumber evidence="2">2.7.7.7</ecNumber>
    </recommendedName>
</protein>
<dbReference type="InterPro" id="IPR036397">
    <property type="entry name" value="RNaseH_sf"/>
</dbReference>
<reference evidence="11 12" key="1">
    <citation type="journal article" date="2014" name="Proc. Natl. Acad. Sci. U.S.A.">
        <title>Thirty-thousand-year-old distant relative of giant icosahedral DNA viruses with a pandoravirus morphology.</title>
        <authorList>
            <person name="Legendre M."/>
            <person name="Bartoli J."/>
            <person name="Shmakova L."/>
            <person name="Jeudy S."/>
            <person name="Labadie K."/>
            <person name="Adrait A."/>
            <person name="Lescot M."/>
            <person name="Poirot O."/>
            <person name="Bertaux L."/>
            <person name="Bruley C."/>
            <person name="Coute Y."/>
            <person name="Rivkina E."/>
            <person name="Abergel C."/>
            <person name="Claverie J.M."/>
        </authorList>
    </citation>
    <scope>NUCLEOTIDE SEQUENCE [LARGE SCALE GENOMIC DNA]</scope>
    <source>
        <strain evidence="11">P1084-T</strain>
    </source>
</reference>
<evidence type="ECO:0000256" key="4">
    <source>
        <dbReference type="ARBA" id="ARBA00022695"/>
    </source>
</evidence>
<keyword evidence="7" id="KW-0238">DNA-binding</keyword>
<dbReference type="OrthoDB" id="165at10239"/>
<dbReference type="InterPro" id="IPR006133">
    <property type="entry name" value="DNA-dir_DNA_pol_B_exonuc"/>
</dbReference>
<dbReference type="GO" id="GO:0045004">
    <property type="term" value="P:DNA replication proofreading"/>
    <property type="evidence" value="ECO:0007669"/>
    <property type="project" value="TreeGrafter"/>
</dbReference>
<dbReference type="Gene3D" id="1.10.132.60">
    <property type="entry name" value="DNA polymerase family B, C-terminal domain"/>
    <property type="match status" value="1"/>
</dbReference>
<dbReference type="InterPro" id="IPR006134">
    <property type="entry name" value="DNA-dir_DNA_pol_B_multi_dom"/>
</dbReference>
<keyword evidence="4" id="KW-0548">Nucleotidyltransferase</keyword>
<keyword evidence="12" id="KW-1185">Reference proteome</keyword>
<gene>
    <name evidence="11" type="ORF">pv_49</name>
</gene>
<name>W5S4G8_9VIRU</name>
<dbReference type="Pfam" id="PF00136">
    <property type="entry name" value="DNA_pol_B"/>
    <property type="match status" value="1"/>
</dbReference>
<dbReference type="InterPro" id="IPR050240">
    <property type="entry name" value="DNA_pol_type-B"/>
</dbReference>
<dbReference type="GO" id="GO:0003677">
    <property type="term" value="F:DNA binding"/>
    <property type="evidence" value="ECO:0007669"/>
    <property type="project" value="UniProtKB-KW"/>
</dbReference>
<dbReference type="Proteomes" id="UP000202176">
    <property type="component" value="Segment"/>
</dbReference>
<proteinExistence type="inferred from homology"/>
<dbReference type="SMART" id="SM00486">
    <property type="entry name" value="POLBc"/>
    <property type="match status" value="1"/>
</dbReference>
<evidence type="ECO:0000256" key="7">
    <source>
        <dbReference type="ARBA" id="ARBA00023125"/>
    </source>
</evidence>
<dbReference type="Gene3D" id="3.90.1600.10">
    <property type="entry name" value="Palm domain of DNA polymerase"/>
    <property type="match status" value="1"/>
</dbReference>
<dbReference type="InterPro" id="IPR006172">
    <property type="entry name" value="DNA-dir_DNA_pol_B"/>
</dbReference>
<dbReference type="Gene3D" id="1.10.287.690">
    <property type="entry name" value="Helix hairpin bin"/>
    <property type="match status" value="1"/>
</dbReference>
<dbReference type="InterPro" id="IPR023211">
    <property type="entry name" value="DNA_pol_palm_dom_sf"/>
</dbReference>
<sequence length="1013" mass="118073">MELTVHAYDWSVRDLAIPSGGFETTIYAWCLDRESKPHLLRIPFLHVCYFELKPILVSGRSVPWDENRASHLLMKITTLLGDNKPINARFVRKPKLYYFQGKRTFPMIQMVFSSEFSLAAFRKIASRPFHFTGANGKKISVSGQLWEDRQSPVRRLLTERDCRFAQWFRISVVEVPENHKVSTISEFQGDWRTLKSYSAIESKGWVTAPKIFSFDIECYSDNHKAMPKEYAITNVVYMISCVVFRNKTNEREKYLIVMGKVGEIPGTTIIEVETEEQLCFAFANLIRETDPDIVTGFNIFGFDYPYLYFRLGMYLQDWPAMGRLRSKAKTILSEINWKSSAYSRQRYYMMQMEGRVNFDLYTLVRREMKLLRYNLDTVSKQYLGRGKHDISAIEMFNIYEKYCAHPDKFQAEFRSVAEYCIEDSLLVVDLIEKLNVWIWLVEFSSVTGVSVSDLFTRGQQMRCFSLIQHLTSQKGIVIDTITQSRDKYSGAYVSDPIPGLYDYIACIDFNSLYPSIMIAYNMCYTTLIHPSDEKEVLKVLTPDDYWVVEWDETDEETKVEKHFRHLFVKEHIKKGLLPELVAGLIQERTDVRNSMRGEKCQITLDTKEKRQLGLKVVANSTYGFTGARQGRLPIPQIAASVTAMGRKLIHQGNDYLKEKYGMDAVYNDTDSIFFPTQCSNYADAMKRGEELAKEVSDIFPPALNLGLEKVGRMFCIKKKKYAFWPVNRDGTFKNEAEIIHKGTIKARRDNCQWQQNLFYTTLMDCLNRQGLKEMFENISAQVIETYQRKFSWQDFVVVKSLGENYKDKNNCMKIFSEALAARGAPANPGDRLDYIIVQNEGQYLGNKMMLPEHFLQDNEEKKVEIDYDYYIEHFGIKNIEQLYQIAHKEQIEQHEHFHVEFSAKYALQQFLTAFPQYVGLLQYQPTWKATHEHLFEALKARHIGKNRQILHKLFVSRVKRKTSRICLNPVKQQMVLVKAKREHTNELKHISQNGQLSSSEILHYIRHGAPQSE</sequence>
<dbReference type="EMBL" id="KF740664">
    <property type="protein sequence ID" value="AHH01616.1"/>
    <property type="molecule type" value="Genomic_DNA"/>
</dbReference>
<evidence type="ECO:0000256" key="3">
    <source>
        <dbReference type="ARBA" id="ARBA00022679"/>
    </source>
</evidence>
<dbReference type="GO" id="GO:0006297">
    <property type="term" value="P:nucleotide-excision repair, DNA gap filling"/>
    <property type="evidence" value="ECO:0007669"/>
    <property type="project" value="TreeGrafter"/>
</dbReference>
<dbReference type="GO" id="GO:0000166">
    <property type="term" value="F:nucleotide binding"/>
    <property type="evidence" value="ECO:0007669"/>
    <property type="project" value="InterPro"/>
</dbReference>
<dbReference type="KEGG" id="vg:18266077"/>
<keyword evidence="6" id="KW-1194">Viral DNA replication</keyword>
<dbReference type="GO" id="GO:0006287">
    <property type="term" value="P:base-excision repair, gap-filling"/>
    <property type="evidence" value="ECO:0007669"/>
    <property type="project" value="TreeGrafter"/>
</dbReference>
<accession>W5S4G8</accession>
<evidence type="ECO:0000259" key="10">
    <source>
        <dbReference type="Pfam" id="PF03104"/>
    </source>
</evidence>
<dbReference type="RefSeq" id="YP_009000951.1">
    <property type="nucleotide sequence ID" value="NC_023423.1"/>
</dbReference>
<organism evidence="11 12">
    <name type="scientific">Pithovirus sibericum</name>
    <dbReference type="NCBI Taxonomy" id="1450746"/>
    <lineage>
        <taxon>Viruses</taxon>
        <taxon>Pithoviruses</taxon>
        <taxon>Orthopithovirinae</taxon>
        <taxon>Alphapithovirus</taxon>
        <taxon>Alphapithovirus sibericum</taxon>
    </lineage>
</organism>
<dbReference type="InterPro" id="IPR012337">
    <property type="entry name" value="RNaseH-like_sf"/>
</dbReference>
<feature type="domain" description="DNA-directed DNA polymerase family B multifunctional" evidence="9">
    <location>
        <begin position="450"/>
        <end position="874"/>
    </location>
</feature>
<evidence type="ECO:0000256" key="2">
    <source>
        <dbReference type="ARBA" id="ARBA00012417"/>
    </source>
</evidence>
<evidence type="ECO:0000256" key="5">
    <source>
        <dbReference type="ARBA" id="ARBA00022932"/>
    </source>
</evidence>
<dbReference type="InterPro" id="IPR042087">
    <property type="entry name" value="DNA_pol_B_thumb"/>
</dbReference>
<comment type="catalytic activity">
    <reaction evidence="8">
        <text>DNA(n) + a 2'-deoxyribonucleoside 5'-triphosphate = DNA(n+1) + diphosphate</text>
        <dbReference type="Rhea" id="RHEA:22508"/>
        <dbReference type="Rhea" id="RHEA-COMP:17339"/>
        <dbReference type="Rhea" id="RHEA-COMP:17340"/>
        <dbReference type="ChEBI" id="CHEBI:33019"/>
        <dbReference type="ChEBI" id="CHEBI:61560"/>
        <dbReference type="ChEBI" id="CHEBI:173112"/>
        <dbReference type="EC" id="2.7.7.7"/>
    </reaction>
</comment>
<evidence type="ECO:0000256" key="6">
    <source>
        <dbReference type="ARBA" id="ARBA00023109"/>
    </source>
</evidence>
<dbReference type="GeneID" id="18266077"/>
<dbReference type="GO" id="GO:0008296">
    <property type="term" value="F:3'-5'-DNA exonuclease activity"/>
    <property type="evidence" value="ECO:0007669"/>
    <property type="project" value="TreeGrafter"/>
</dbReference>
<dbReference type="PANTHER" id="PTHR10322:SF23">
    <property type="entry name" value="DNA POLYMERASE DELTA CATALYTIC SUBUNIT"/>
    <property type="match status" value="1"/>
</dbReference>
<keyword evidence="3" id="KW-0808">Transferase</keyword>
<dbReference type="PANTHER" id="PTHR10322">
    <property type="entry name" value="DNA POLYMERASE CATALYTIC SUBUNIT"/>
    <property type="match status" value="1"/>
</dbReference>
<dbReference type="GO" id="GO:0003887">
    <property type="term" value="F:DNA-directed DNA polymerase activity"/>
    <property type="evidence" value="ECO:0007669"/>
    <property type="project" value="UniProtKB-KW"/>
</dbReference>
<keyword evidence="5" id="KW-0239">DNA-directed DNA polymerase</keyword>
<dbReference type="PRINTS" id="PR00106">
    <property type="entry name" value="DNAPOLB"/>
</dbReference>